<gene>
    <name evidence="2" type="ORF">ARMSODRAFT_439388</name>
</gene>
<dbReference type="AlphaFoldDB" id="A0A2H3BL31"/>
<name>A0A2H3BL31_9AGAR</name>
<dbReference type="EMBL" id="KZ293446">
    <property type="protein sequence ID" value="PBK65257.1"/>
    <property type="molecule type" value="Genomic_DNA"/>
</dbReference>
<evidence type="ECO:0000313" key="3">
    <source>
        <dbReference type="Proteomes" id="UP000218334"/>
    </source>
</evidence>
<protein>
    <submittedName>
        <fullName evidence="2">Uncharacterized protein</fullName>
    </submittedName>
</protein>
<organism evidence="2 3">
    <name type="scientific">Armillaria solidipes</name>
    <dbReference type="NCBI Taxonomy" id="1076256"/>
    <lineage>
        <taxon>Eukaryota</taxon>
        <taxon>Fungi</taxon>
        <taxon>Dikarya</taxon>
        <taxon>Basidiomycota</taxon>
        <taxon>Agaricomycotina</taxon>
        <taxon>Agaricomycetes</taxon>
        <taxon>Agaricomycetidae</taxon>
        <taxon>Agaricales</taxon>
        <taxon>Marasmiineae</taxon>
        <taxon>Physalacriaceae</taxon>
        <taxon>Armillaria</taxon>
    </lineage>
</organism>
<dbReference type="Proteomes" id="UP000218334">
    <property type="component" value="Unassembled WGS sequence"/>
</dbReference>
<keyword evidence="3" id="KW-1185">Reference proteome</keyword>
<evidence type="ECO:0000313" key="2">
    <source>
        <dbReference type="EMBL" id="PBK65257.1"/>
    </source>
</evidence>
<feature type="region of interest" description="Disordered" evidence="1">
    <location>
        <begin position="150"/>
        <end position="169"/>
    </location>
</feature>
<accession>A0A2H3BL31</accession>
<feature type="compositionally biased region" description="Basic residues" evidence="1">
    <location>
        <begin position="157"/>
        <end position="169"/>
    </location>
</feature>
<sequence>MMMAVTSSFRLPEAMPQPHIVVIIQYPTRVLVPASQDPYTRQLMVTDIEWQRLLSPSTTFALLLFDFAMSVDPISVLTSIPDLIERCIKGYDFLKDVKDAPKACLELMKELDDTRAMLAELQAHVSGVGDKGKAAPLSASLQNYKTALDKQNSSGRGRARRKSRSFAMI</sequence>
<reference evidence="3" key="1">
    <citation type="journal article" date="2017" name="Nat. Ecol. Evol.">
        <title>Genome expansion and lineage-specific genetic innovations in the forest pathogenic fungi Armillaria.</title>
        <authorList>
            <person name="Sipos G."/>
            <person name="Prasanna A.N."/>
            <person name="Walter M.C."/>
            <person name="O'Connor E."/>
            <person name="Balint B."/>
            <person name="Krizsan K."/>
            <person name="Kiss B."/>
            <person name="Hess J."/>
            <person name="Varga T."/>
            <person name="Slot J."/>
            <person name="Riley R."/>
            <person name="Boka B."/>
            <person name="Rigling D."/>
            <person name="Barry K."/>
            <person name="Lee J."/>
            <person name="Mihaltcheva S."/>
            <person name="LaButti K."/>
            <person name="Lipzen A."/>
            <person name="Waldron R."/>
            <person name="Moloney N.M."/>
            <person name="Sperisen C."/>
            <person name="Kredics L."/>
            <person name="Vagvoelgyi C."/>
            <person name="Patrignani A."/>
            <person name="Fitzpatrick D."/>
            <person name="Nagy I."/>
            <person name="Doyle S."/>
            <person name="Anderson J.B."/>
            <person name="Grigoriev I.V."/>
            <person name="Gueldener U."/>
            <person name="Muensterkoetter M."/>
            <person name="Nagy L.G."/>
        </authorList>
    </citation>
    <scope>NUCLEOTIDE SEQUENCE [LARGE SCALE GENOMIC DNA]</scope>
    <source>
        <strain evidence="3">28-4</strain>
    </source>
</reference>
<evidence type="ECO:0000256" key="1">
    <source>
        <dbReference type="SAM" id="MobiDB-lite"/>
    </source>
</evidence>
<proteinExistence type="predicted"/>
<dbReference type="STRING" id="1076256.A0A2H3BL31"/>